<proteinExistence type="predicted"/>
<feature type="compositionally biased region" description="Basic and acidic residues" evidence="1">
    <location>
        <begin position="1"/>
        <end position="12"/>
    </location>
</feature>
<comment type="caution">
    <text evidence="2">The sequence shown here is derived from an EMBL/GenBank/DDBJ whole genome shotgun (WGS) entry which is preliminary data.</text>
</comment>
<dbReference type="EMBL" id="QHCT01000007">
    <property type="protein sequence ID" value="RHX85753.1"/>
    <property type="molecule type" value="Genomic_DNA"/>
</dbReference>
<evidence type="ECO:0000313" key="2">
    <source>
        <dbReference type="EMBL" id="RHX85753.1"/>
    </source>
</evidence>
<reference evidence="3" key="1">
    <citation type="submission" date="2018-05" db="EMBL/GenBank/DDBJ databases">
        <title>Leptospira yasudae sp. nov. and Leptospira stimsonii sp. nov., two pathogenic species of the genus Leptospira isolated from environmental sources.</title>
        <authorList>
            <person name="Casanovas-Massana A."/>
            <person name="Hamond C."/>
            <person name="Santos L.A."/>
            <person name="Hacker K.P."/>
            <person name="Balassiano I."/>
            <person name="Medeiros M.A."/>
            <person name="Reis M.G."/>
            <person name="Ko A.I."/>
            <person name="Wunder E.A."/>
        </authorList>
    </citation>
    <scope>NUCLEOTIDE SEQUENCE [LARGE SCALE GENOMIC DNA]</scope>
    <source>
        <strain evidence="3">Yale</strain>
    </source>
</reference>
<protein>
    <submittedName>
        <fullName evidence="2">Uncharacterized protein</fullName>
    </submittedName>
</protein>
<name>A0A396YV16_9LEPT</name>
<gene>
    <name evidence="2" type="ORF">DLM75_19700</name>
</gene>
<evidence type="ECO:0000256" key="1">
    <source>
        <dbReference type="SAM" id="MobiDB-lite"/>
    </source>
</evidence>
<sequence length="79" mass="8677">MERDSEKNKETDSCSSIDTICPSGKDSIESKGESMVPEVVANFLLGGNFPAFGLLRTMIRFPIFYPFVLCAVPLSDTLL</sequence>
<evidence type="ECO:0000313" key="3">
    <source>
        <dbReference type="Proteomes" id="UP000265798"/>
    </source>
</evidence>
<dbReference type="Proteomes" id="UP000265798">
    <property type="component" value="Unassembled WGS sequence"/>
</dbReference>
<accession>A0A396YV16</accession>
<organism evidence="2 3">
    <name type="scientific">Leptospira stimsonii</name>
    <dbReference type="NCBI Taxonomy" id="2202203"/>
    <lineage>
        <taxon>Bacteria</taxon>
        <taxon>Pseudomonadati</taxon>
        <taxon>Spirochaetota</taxon>
        <taxon>Spirochaetia</taxon>
        <taxon>Leptospirales</taxon>
        <taxon>Leptospiraceae</taxon>
        <taxon>Leptospira</taxon>
    </lineage>
</organism>
<feature type="region of interest" description="Disordered" evidence="1">
    <location>
        <begin position="1"/>
        <end position="30"/>
    </location>
</feature>
<dbReference type="AlphaFoldDB" id="A0A396YV16"/>